<comment type="similarity">
    <text evidence="1">Belongs to the CCDC93 family.</text>
</comment>
<feature type="domain" description="CCDC93 coiled-coil" evidence="7">
    <location>
        <begin position="192"/>
        <end position="624"/>
    </location>
</feature>
<evidence type="ECO:0000256" key="4">
    <source>
        <dbReference type="SAM" id="Coils"/>
    </source>
</evidence>
<protein>
    <recommendedName>
        <fullName evidence="2">Coiled-coil domain-containing protein 93</fullName>
    </recommendedName>
</protein>
<feature type="coiled-coil region" evidence="4">
    <location>
        <begin position="376"/>
        <end position="492"/>
    </location>
</feature>
<reference evidence="9" key="1">
    <citation type="submission" date="2021-01" db="EMBL/GenBank/DDBJ databases">
        <authorList>
            <person name="Li R."/>
            <person name="Bekaert M."/>
        </authorList>
    </citation>
    <scope>NUCLEOTIDE SEQUENCE</scope>
    <source>
        <strain evidence="9">Farmed</strain>
    </source>
</reference>
<feature type="region of interest" description="Disordered" evidence="5">
    <location>
        <begin position="1"/>
        <end position="22"/>
    </location>
</feature>
<evidence type="ECO:0000313" key="9">
    <source>
        <dbReference type="EMBL" id="CAE1332022.1"/>
    </source>
</evidence>
<dbReference type="Proteomes" id="UP000597762">
    <property type="component" value="Unassembled WGS sequence"/>
</dbReference>
<dbReference type="Pfam" id="PF09762">
    <property type="entry name" value="CCDC93_CC"/>
    <property type="match status" value="1"/>
</dbReference>
<feature type="domain" description="CCDC93 N-terminal" evidence="8">
    <location>
        <begin position="40"/>
        <end position="146"/>
    </location>
</feature>
<sequence length="683" mass="79355">MAASGGGSVFSPRFRSGSKLPVQYDADGKEVEIETREDEEQNVKLEETIELLRSAGYFRARIKGLSPFDKVVGGMTWCITTCNFDVDVDLLFTENSSIGQKIALTEKIVSVLPRMKCPHRIEPHQIQGLDFIHIFPVVQWLVKKALETREEMGDSIRAYSIYQFNKKYEMPEDETFKSIRESAMKTLGEVKNVYHPQRRYRRRDADKLKDEETRVISTLLEFGWNYGVSPKVDEAEIDKKPLSSNEVDSSATEEEQRLEEERKMDMLMKEMSAMSTSEGLKTYASVKPGGKISASVVGSMVSMQSDEIQRVASEYADKQSELEHLEKGELVGGVQHHKRVTTALSKQIQQQKIKLEEIQVKYSDLHKTYLQTQENLKAVIERSEKIDTEMEKLNELESSENQGILESLRNLVAMNENLKKQEQEFKAHCKEEMVRLKQNIRKLKTETDEEDNDEMERVTLIERQYDADKEKLKKIKLVLAQVNREIALLQRKIDEVPSRAELSQYQKRFIELYNQVAAKHKETKQFYTLYNTLDDTKLYLNKEVNLLNSIHDNFSTAMGSSNTKEQFLRQMEQIVEGVKQNRLKVEKKKQEEKMKRDQYNDEYLALVENQRLYFKTIKDFQEECLLLSFYSFFHSFSFNKTFPSFSILFLSTIFSLFLQLSLLASKHLVNLLLLPIFSLSLSI</sequence>
<dbReference type="GO" id="GO:0006893">
    <property type="term" value="P:Golgi to plasma membrane transport"/>
    <property type="evidence" value="ECO:0007669"/>
    <property type="project" value="TreeGrafter"/>
</dbReference>
<proteinExistence type="inferred from homology"/>
<keyword evidence="6" id="KW-0472">Membrane</keyword>
<dbReference type="InterPro" id="IPR039116">
    <property type="entry name" value="CCDC93"/>
</dbReference>
<keyword evidence="6" id="KW-0812">Transmembrane</keyword>
<dbReference type="InterPro" id="IPR048747">
    <property type="entry name" value="CCDC93_N"/>
</dbReference>
<gene>
    <name evidence="9" type="ORF">SPHA_81126</name>
</gene>
<feature type="region of interest" description="Disordered" evidence="5">
    <location>
        <begin position="237"/>
        <end position="258"/>
    </location>
</feature>
<keyword evidence="10" id="KW-1185">Reference proteome</keyword>
<evidence type="ECO:0000259" key="8">
    <source>
        <dbReference type="Pfam" id="PF21673"/>
    </source>
</evidence>
<evidence type="ECO:0000256" key="2">
    <source>
        <dbReference type="ARBA" id="ARBA00016765"/>
    </source>
</evidence>
<accession>A0A812ES91</accession>
<dbReference type="PANTHER" id="PTHR16441">
    <property type="entry name" value="FIDIPIDINE"/>
    <property type="match status" value="1"/>
</dbReference>
<evidence type="ECO:0000256" key="1">
    <source>
        <dbReference type="ARBA" id="ARBA00007219"/>
    </source>
</evidence>
<evidence type="ECO:0000256" key="6">
    <source>
        <dbReference type="SAM" id="Phobius"/>
    </source>
</evidence>
<keyword evidence="6" id="KW-1133">Transmembrane helix</keyword>
<feature type="transmembrane region" description="Helical" evidence="6">
    <location>
        <begin position="645"/>
        <end position="664"/>
    </location>
</feature>
<organism evidence="9 10">
    <name type="scientific">Acanthosepion pharaonis</name>
    <name type="common">Pharaoh cuttlefish</name>
    <name type="synonym">Sepia pharaonis</name>
    <dbReference type="NCBI Taxonomy" id="158019"/>
    <lineage>
        <taxon>Eukaryota</taxon>
        <taxon>Metazoa</taxon>
        <taxon>Spiralia</taxon>
        <taxon>Lophotrochozoa</taxon>
        <taxon>Mollusca</taxon>
        <taxon>Cephalopoda</taxon>
        <taxon>Coleoidea</taxon>
        <taxon>Decapodiformes</taxon>
        <taxon>Sepiida</taxon>
        <taxon>Sepiina</taxon>
        <taxon>Sepiidae</taxon>
        <taxon>Acanthosepion</taxon>
    </lineage>
</organism>
<evidence type="ECO:0000256" key="5">
    <source>
        <dbReference type="SAM" id="MobiDB-lite"/>
    </source>
</evidence>
<name>A0A812ES91_ACAPH</name>
<dbReference type="InterPro" id="IPR019159">
    <property type="entry name" value="CCDC93_CC"/>
</dbReference>
<evidence type="ECO:0000259" key="7">
    <source>
        <dbReference type="Pfam" id="PF09762"/>
    </source>
</evidence>
<keyword evidence="3 4" id="KW-0175">Coiled coil</keyword>
<dbReference type="OrthoDB" id="16092at2759"/>
<comment type="caution">
    <text evidence="9">The sequence shown here is derived from an EMBL/GenBank/DDBJ whole genome shotgun (WGS) entry which is preliminary data.</text>
</comment>
<evidence type="ECO:0000256" key="3">
    <source>
        <dbReference type="ARBA" id="ARBA00023054"/>
    </source>
</evidence>
<feature type="coiled-coil region" evidence="4">
    <location>
        <begin position="568"/>
        <end position="602"/>
    </location>
</feature>
<evidence type="ECO:0000313" key="10">
    <source>
        <dbReference type="Proteomes" id="UP000597762"/>
    </source>
</evidence>
<dbReference type="Pfam" id="PF21673">
    <property type="entry name" value="CCDC93_N"/>
    <property type="match status" value="1"/>
</dbReference>
<dbReference type="PANTHER" id="PTHR16441:SF0">
    <property type="entry name" value="COILED-COIL DOMAIN-CONTAINING PROTEIN 93"/>
    <property type="match status" value="1"/>
</dbReference>
<dbReference type="AlphaFoldDB" id="A0A812ES91"/>
<dbReference type="EMBL" id="CAHIKZ030005624">
    <property type="protein sequence ID" value="CAE1332022.1"/>
    <property type="molecule type" value="Genomic_DNA"/>
</dbReference>